<dbReference type="InterPro" id="IPR000244">
    <property type="entry name" value="Ribosomal_bL9"/>
</dbReference>
<comment type="caution">
    <text evidence="10">The sequence shown here is derived from an EMBL/GenBank/DDBJ whole genome shotgun (WGS) entry which is preliminary data.</text>
</comment>
<comment type="similarity">
    <text evidence="1">Belongs to the bacterial ribosomal protein bL9 family.</text>
</comment>
<sequence>MYRPAVSTSLNAQKKGGGGGGDVVSKKGKIQVQLLETIPNIGQSGDIILVSSAVFQNQLKRGNKARLISDEEVERIEQKKVEEDQRMADMAMQTKALLEEAMLENLGGEGQCGTGSTNSEDDICGVALELKRKAGPEGNLFGGVNPKMIMDALKERYPKGSWEGRQVKLMELKDSNGNDVKGKDIKHVGDYNVTISLWRGIEATFILSIHPE</sequence>
<dbReference type="InterPro" id="IPR020069">
    <property type="entry name" value="Ribosomal_bL9_C"/>
</dbReference>
<keyword evidence="2" id="KW-0699">rRNA-binding</keyword>
<dbReference type="Pfam" id="PF01281">
    <property type="entry name" value="Ribosomal_L9_N"/>
    <property type="match status" value="1"/>
</dbReference>
<evidence type="ECO:0000256" key="7">
    <source>
        <dbReference type="SAM" id="MobiDB-lite"/>
    </source>
</evidence>
<feature type="domain" description="Large ribosomal subunit protein bL9 C-terminal" evidence="9">
    <location>
        <begin position="126"/>
        <end position="209"/>
    </location>
</feature>
<evidence type="ECO:0000259" key="8">
    <source>
        <dbReference type="Pfam" id="PF01281"/>
    </source>
</evidence>
<proteinExistence type="inferred from homology"/>
<dbReference type="Proteomes" id="UP001530293">
    <property type="component" value="Unassembled WGS sequence"/>
</dbReference>
<reference evidence="10 11" key="1">
    <citation type="submission" date="2024-10" db="EMBL/GenBank/DDBJ databases">
        <title>Updated reference genomes for cyclostephanoid diatoms.</title>
        <authorList>
            <person name="Roberts W.R."/>
            <person name="Alverson A.J."/>
        </authorList>
    </citation>
    <scope>NUCLEOTIDE SEQUENCE [LARGE SCALE GENOMIC DNA]</scope>
    <source>
        <strain evidence="10 11">AJA232-27</strain>
    </source>
</reference>
<dbReference type="SUPFAM" id="SSF55653">
    <property type="entry name" value="Ribosomal protein L9 C-domain"/>
    <property type="match status" value="1"/>
</dbReference>
<evidence type="ECO:0000256" key="2">
    <source>
        <dbReference type="ARBA" id="ARBA00022730"/>
    </source>
</evidence>
<dbReference type="InterPro" id="IPR020070">
    <property type="entry name" value="Ribosomal_bL9_N"/>
</dbReference>
<evidence type="ECO:0000256" key="5">
    <source>
        <dbReference type="ARBA" id="ARBA00023274"/>
    </source>
</evidence>
<dbReference type="GO" id="GO:0019843">
    <property type="term" value="F:rRNA binding"/>
    <property type="evidence" value="ECO:0007669"/>
    <property type="project" value="UniProtKB-KW"/>
</dbReference>
<dbReference type="GO" id="GO:0005840">
    <property type="term" value="C:ribosome"/>
    <property type="evidence" value="ECO:0007669"/>
    <property type="project" value="UniProtKB-KW"/>
</dbReference>
<evidence type="ECO:0000313" key="11">
    <source>
        <dbReference type="Proteomes" id="UP001530293"/>
    </source>
</evidence>
<dbReference type="InterPro" id="IPR036935">
    <property type="entry name" value="Ribosomal_bL9_N_sf"/>
</dbReference>
<keyword evidence="4" id="KW-0689">Ribosomal protein</keyword>
<dbReference type="InterPro" id="IPR036791">
    <property type="entry name" value="Ribosomal_bL9_C_sf"/>
</dbReference>
<evidence type="ECO:0000313" key="10">
    <source>
        <dbReference type="EMBL" id="KAL3765578.1"/>
    </source>
</evidence>
<keyword evidence="5" id="KW-0687">Ribonucleoprotein</keyword>
<dbReference type="GO" id="GO:1990904">
    <property type="term" value="C:ribonucleoprotein complex"/>
    <property type="evidence" value="ECO:0007669"/>
    <property type="project" value="UniProtKB-KW"/>
</dbReference>
<protein>
    <recommendedName>
        <fullName evidence="6">50S ribosomal protein L9, chloroplastic</fullName>
    </recommendedName>
</protein>
<organism evidence="10 11">
    <name type="scientific">Discostella pseudostelligera</name>
    <dbReference type="NCBI Taxonomy" id="259834"/>
    <lineage>
        <taxon>Eukaryota</taxon>
        <taxon>Sar</taxon>
        <taxon>Stramenopiles</taxon>
        <taxon>Ochrophyta</taxon>
        <taxon>Bacillariophyta</taxon>
        <taxon>Coscinodiscophyceae</taxon>
        <taxon>Thalassiosirophycidae</taxon>
        <taxon>Stephanodiscales</taxon>
        <taxon>Stephanodiscaceae</taxon>
        <taxon>Discostella</taxon>
    </lineage>
</organism>
<name>A0ABD3MRQ3_9STRA</name>
<dbReference type="PANTHER" id="PTHR21368">
    <property type="entry name" value="50S RIBOSOMAL PROTEIN L9"/>
    <property type="match status" value="1"/>
</dbReference>
<dbReference type="InterPro" id="IPR009027">
    <property type="entry name" value="Ribosomal_bL9/RNase_H1_N"/>
</dbReference>
<evidence type="ECO:0000256" key="3">
    <source>
        <dbReference type="ARBA" id="ARBA00022884"/>
    </source>
</evidence>
<feature type="compositionally biased region" description="Polar residues" evidence="7">
    <location>
        <begin position="1"/>
        <end position="12"/>
    </location>
</feature>
<gene>
    <name evidence="10" type="ORF">ACHAWU_010286</name>
</gene>
<keyword evidence="11" id="KW-1185">Reference proteome</keyword>
<dbReference type="AlphaFoldDB" id="A0ABD3MRQ3"/>
<accession>A0ABD3MRQ3</accession>
<evidence type="ECO:0000256" key="1">
    <source>
        <dbReference type="ARBA" id="ARBA00010605"/>
    </source>
</evidence>
<dbReference type="SUPFAM" id="SSF55658">
    <property type="entry name" value="L9 N-domain-like"/>
    <property type="match status" value="1"/>
</dbReference>
<dbReference type="Pfam" id="PF03948">
    <property type="entry name" value="Ribosomal_L9_C"/>
    <property type="match status" value="1"/>
</dbReference>
<keyword evidence="3" id="KW-0694">RNA-binding</keyword>
<evidence type="ECO:0000256" key="4">
    <source>
        <dbReference type="ARBA" id="ARBA00022980"/>
    </source>
</evidence>
<feature type="region of interest" description="Disordered" evidence="7">
    <location>
        <begin position="1"/>
        <end position="24"/>
    </location>
</feature>
<dbReference type="EMBL" id="JALLBG020000094">
    <property type="protein sequence ID" value="KAL3765578.1"/>
    <property type="molecule type" value="Genomic_DNA"/>
</dbReference>
<dbReference type="Gene3D" id="3.10.430.100">
    <property type="entry name" value="Ribosomal protein L9, C-terminal domain"/>
    <property type="match status" value="1"/>
</dbReference>
<evidence type="ECO:0000259" key="9">
    <source>
        <dbReference type="Pfam" id="PF03948"/>
    </source>
</evidence>
<feature type="domain" description="Ribosomal protein L9" evidence="8">
    <location>
        <begin position="30"/>
        <end position="75"/>
    </location>
</feature>
<dbReference type="Gene3D" id="3.40.5.10">
    <property type="entry name" value="Ribosomal protein L9, N-terminal domain"/>
    <property type="match status" value="1"/>
</dbReference>
<evidence type="ECO:0000256" key="6">
    <source>
        <dbReference type="ARBA" id="ARBA00035427"/>
    </source>
</evidence>